<reference evidence="2 3" key="1">
    <citation type="journal article" date="2013" name="MBio">
        <title>Genome sequencing of the plant pathogen Taphrina deformans, the causal agent of peach leaf curl.</title>
        <authorList>
            <person name="Cisse O.H."/>
            <person name="Almeida J.M.G.C.F."/>
            <person name="Fonseca A."/>
            <person name="Kumar A.A."/>
            <person name="Salojaervi J."/>
            <person name="Overmyer K."/>
            <person name="Hauser P.M."/>
            <person name="Pagni M."/>
        </authorList>
    </citation>
    <scope>NUCLEOTIDE SEQUENCE [LARGE SCALE GENOMIC DNA]</scope>
    <source>
        <strain evidence="3">PYCC 5710 / ATCC 11124 / CBS 356.35 / IMI 108563 / JCM 9778 / NBRC 8474</strain>
    </source>
</reference>
<feature type="transmembrane region" description="Helical" evidence="1">
    <location>
        <begin position="242"/>
        <end position="266"/>
    </location>
</feature>
<evidence type="ECO:0000313" key="2">
    <source>
        <dbReference type="EMBL" id="CCG83720.1"/>
    </source>
</evidence>
<dbReference type="OrthoDB" id="5394254at2759"/>
<feature type="transmembrane region" description="Helical" evidence="1">
    <location>
        <begin position="185"/>
        <end position="204"/>
    </location>
</feature>
<name>R4XD29_TAPDE</name>
<feature type="transmembrane region" description="Helical" evidence="1">
    <location>
        <begin position="12"/>
        <end position="37"/>
    </location>
</feature>
<evidence type="ECO:0000313" key="3">
    <source>
        <dbReference type="Proteomes" id="UP000013776"/>
    </source>
</evidence>
<feature type="transmembrane region" description="Helical" evidence="1">
    <location>
        <begin position="101"/>
        <end position="123"/>
    </location>
</feature>
<sequence length="268" mass="28344">MSSELVVERKTGLPSFGSSIGLIGASILVSGSLYAVAAPNLSPYLGGIARPAADIPWWPILALRAIEVLGYASSGFSDSKDIIMLSIISRTAYSILLHTTYTIPTFVLIMSIAIDTISIWGPLQILHTADPATKPTVRIDIKKDFTLTAILTLISSSIMGIGLYIAQKTVYPAFVVGHFDAVKNIMPLPLPLFVFGLIPVGYCVQEIIYTHGFSSGAIAMLTSSFVVGSVNIALGVRGGDLLGVFGIVQAWNCILAVASAVLGFILKV</sequence>
<evidence type="ECO:0000256" key="1">
    <source>
        <dbReference type="SAM" id="Phobius"/>
    </source>
</evidence>
<keyword evidence="1" id="KW-0812">Transmembrane</keyword>
<feature type="transmembrane region" description="Helical" evidence="1">
    <location>
        <begin position="144"/>
        <end position="165"/>
    </location>
</feature>
<proteinExistence type="predicted"/>
<gene>
    <name evidence="2" type="ORF">TAPDE_004034</name>
</gene>
<dbReference type="VEuPathDB" id="FungiDB:TAPDE_004034"/>
<protein>
    <submittedName>
        <fullName evidence="2">Uncharacterized protein</fullName>
    </submittedName>
</protein>
<comment type="caution">
    <text evidence="2">The sequence shown here is derived from an EMBL/GenBank/DDBJ whole genome shotgun (WGS) entry which is preliminary data.</text>
</comment>
<keyword evidence="3" id="KW-1185">Reference proteome</keyword>
<accession>R4XD29</accession>
<organism evidence="2 3">
    <name type="scientific">Taphrina deformans (strain PYCC 5710 / ATCC 11124 / CBS 356.35 / IMI 108563 / JCM 9778 / NBRC 8474)</name>
    <name type="common">Peach leaf curl fungus</name>
    <name type="synonym">Lalaria deformans</name>
    <dbReference type="NCBI Taxonomy" id="1097556"/>
    <lineage>
        <taxon>Eukaryota</taxon>
        <taxon>Fungi</taxon>
        <taxon>Dikarya</taxon>
        <taxon>Ascomycota</taxon>
        <taxon>Taphrinomycotina</taxon>
        <taxon>Taphrinomycetes</taxon>
        <taxon>Taphrinales</taxon>
        <taxon>Taphrinaceae</taxon>
        <taxon>Taphrina</taxon>
    </lineage>
</organism>
<dbReference type="Proteomes" id="UP000013776">
    <property type="component" value="Unassembled WGS sequence"/>
</dbReference>
<keyword evidence="1" id="KW-1133">Transmembrane helix</keyword>
<dbReference type="EMBL" id="CAHR02000172">
    <property type="protein sequence ID" value="CCG83720.1"/>
    <property type="molecule type" value="Genomic_DNA"/>
</dbReference>
<feature type="transmembrane region" description="Helical" evidence="1">
    <location>
        <begin position="216"/>
        <end position="236"/>
    </location>
</feature>
<dbReference type="AlphaFoldDB" id="R4XD29"/>
<keyword evidence="1" id="KW-0472">Membrane</keyword>